<name>A0A7V8SIR1_9LACT</name>
<feature type="transmembrane region" description="Helical" evidence="1">
    <location>
        <begin position="154"/>
        <end position="174"/>
    </location>
</feature>
<dbReference type="EMBL" id="JACBNY010000001">
    <property type="protein sequence ID" value="MBA0015553.1"/>
    <property type="molecule type" value="Genomic_DNA"/>
</dbReference>
<keyword evidence="3" id="KW-1185">Reference proteome</keyword>
<dbReference type="AlphaFoldDB" id="A0A7V8SIR1"/>
<reference evidence="2 3" key="1">
    <citation type="submission" date="2020-07" db="EMBL/GenBank/DDBJ databases">
        <authorList>
            <person name="Hilgarth M."/>
            <person name="Werum V."/>
            <person name="Vogel R.F."/>
        </authorList>
    </citation>
    <scope>NUCLEOTIDE SEQUENCE [LARGE SCALE GENOMIC DNA]</scope>
    <source>
        <strain evidence="2 3">DSM 28961</strain>
    </source>
</reference>
<protein>
    <submittedName>
        <fullName evidence="2">Uncharacterized protein</fullName>
    </submittedName>
</protein>
<evidence type="ECO:0000256" key="1">
    <source>
        <dbReference type="SAM" id="Phobius"/>
    </source>
</evidence>
<sequence length="253" mass="27853">MVRLMKADFYRLSQTTGIRITLLVVAALGVLSVFFETAITSGVNVDNDLFKETVWDLPHLMQNTVASSSILNYCFISVFVILIGFEFSLKTYKNSLTSGTSRLSFVFAKYVTELVVLILSTFLFFIIVLVSGIFKYGTAGVDLFSIFSEMLLSSVVMGLMVSVLFSLATLILILTQSSIMAAVFIVIYPLIVQIAQLITKSDVIKYFDLAGFTQKVGLNLVSMNESLPYLFVGVAIILLSLVGSSVVIKHKEL</sequence>
<feature type="transmembrane region" description="Helical" evidence="1">
    <location>
        <begin position="110"/>
        <end position="134"/>
    </location>
</feature>
<evidence type="ECO:0000313" key="2">
    <source>
        <dbReference type="EMBL" id="MBA0015553.1"/>
    </source>
</evidence>
<keyword evidence="1" id="KW-0472">Membrane</keyword>
<feature type="transmembrane region" description="Helical" evidence="1">
    <location>
        <begin position="181"/>
        <end position="199"/>
    </location>
</feature>
<dbReference type="PANTHER" id="PTHR37305">
    <property type="entry name" value="INTEGRAL MEMBRANE PROTEIN-RELATED"/>
    <property type="match status" value="1"/>
</dbReference>
<dbReference type="PANTHER" id="PTHR37305:SF1">
    <property type="entry name" value="MEMBRANE PROTEIN"/>
    <property type="match status" value="1"/>
</dbReference>
<dbReference type="Proteomes" id="UP000530186">
    <property type="component" value="Unassembled WGS sequence"/>
</dbReference>
<dbReference type="RefSeq" id="WP_180745365.1">
    <property type="nucleotide sequence ID" value="NZ_CBCRWQ010000002.1"/>
</dbReference>
<comment type="caution">
    <text evidence="2">The sequence shown here is derived from an EMBL/GenBank/DDBJ whole genome shotgun (WGS) entry which is preliminary data.</text>
</comment>
<accession>A0A7V8SIR1</accession>
<evidence type="ECO:0000313" key="3">
    <source>
        <dbReference type="Proteomes" id="UP000530186"/>
    </source>
</evidence>
<feature type="transmembrane region" description="Helical" evidence="1">
    <location>
        <begin position="227"/>
        <end position="248"/>
    </location>
</feature>
<gene>
    <name evidence="2" type="ORF">HZR21_00035</name>
</gene>
<keyword evidence="1" id="KW-0812">Transmembrane</keyword>
<feature type="transmembrane region" description="Helical" evidence="1">
    <location>
        <begin position="70"/>
        <end position="89"/>
    </location>
</feature>
<proteinExistence type="predicted"/>
<dbReference type="GeneID" id="303193896"/>
<keyword evidence="1" id="KW-1133">Transmembrane helix</keyword>
<feature type="transmembrane region" description="Helical" evidence="1">
    <location>
        <begin position="20"/>
        <end position="39"/>
    </location>
</feature>
<organism evidence="2 3">
    <name type="scientific">Pseudolactococcus laudensis</name>
    <dbReference type="NCBI Taxonomy" id="1494461"/>
    <lineage>
        <taxon>Bacteria</taxon>
        <taxon>Bacillati</taxon>
        <taxon>Bacillota</taxon>
        <taxon>Bacilli</taxon>
        <taxon>Lactobacillales</taxon>
        <taxon>Streptococcaceae</taxon>
        <taxon>Pseudolactococcus</taxon>
    </lineage>
</organism>